<dbReference type="AlphaFoldDB" id="A0AAW7XQA9"/>
<evidence type="ECO:0000313" key="2">
    <source>
        <dbReference type="EMBL" id="MDO6455508.1"/>
    </source>
</evidence>
<dbReference type="InterPro" id="IPR004843">
    <property type="entry name" value="Calcineurin-like_PHP"/>
</dbReference>
<dbReference type="SUPFAM" id="SSF56300">
    <property type="entry name" value="Metallo-dependent phosphatases"/>
    <property type="match status" value="1"/>
</dbReference>
<dbReference type="Gene3D" id="3.60.21.10">
    <property type="match status" value="1"/>
</dbReference>
<name>A0AAW7XQA9_9RHOB</name>
<dbReference type="RefSeq" id="WP_303478679.1">
    <property type="nucleotide sequence ID" value="NZ_JAUOPJ010000001.1"/>
</dbReference>
<proteinExistence type="predicted"/>
<comment type="caution">
    <text evidence="2">The sequence shown here is derived from an EMBL/GenBank/DDBJ whole genome shotgun (WGS) entry which is preliminary data.</text>
</comment>
<feature type="domain" description="Calcineurin-like phosphoesterase" evidence="1">
    <location>
        <begin position="1"/>
        <end position="86"/>
    </location>
</feature>
<dbReference type="GO" id="GO:0016787">
    <property type="term" value="F:hydrolase activity"/>
    <property type="evidence" value="ECO:0007669"/>
    <property type="project" value="InterPro"/>
</dbReference>
<protein>
    <recommendedName>
        <fullName evidence="1">Calcineurin-like phosphoesterase domain-containing protein</fullName>
    </recommendedName>
</protein>
<dbReference type="EMBL" id="JAUOPJ010000001">
    <property type="protein sequence ID" value="MDO6455508.1"/>
    <property type="molecule type" value="Genomic_DNA"/>
</dbReference>
<accession>A0AAW7XQA9</accession>
<dbReference type="Pfam" id="PF00149">
    <property type="entry name" value="Metallophos"/>
    <property type="match status" value="1"/>
</dbReference>
<evidence type="ECO:0000313" key="3">
    <source>
        <dbReference type="Proteomes" id="UP001169823"/>
    </source>
</evidence>
<reference evidence="2" key="1">
    <citation type="submission" date="2023-07" db="EMBL/GenBank/DDBJ databases">
        <title>Genome content predicts the carbon catabolic preferences of heterotrophic bacteria.</title>
        <authorList>
            <person name="Gralka M."/>
        </authorList>
    </citation>
    <scope>NUCLEOTIDE SEQUENCE</scope>
    <source>
        <strain evidence="2">I2M02</strain>
    </source>
</reference>
<sequence>MTTWIISDTHFGDGSLIGSDLAQGKTARDFETVSEMNECLADNWNTCIGPDDEVLHLGDVCIGDGCDMLARLNGKKHLLLGNHDNPLCPALARTFTTISLWKAMDDAGIVLTHLPIDLSLRSGLGARFSTNIHGHLHNKPAPTAQHLCVSVEQTGYAPLNFEEVIADILQRREK</sequence>
<organism evidence="2 3">
    <name type="scientific">Celeribacter halophilus</name>
    <dbReference type="NCBI Taxonomy" id="576117"/>
    <lineage>
        <taxon>Bacteria</taxon>
        <taxon>Pseudomonadati</taxon>
        <taxon>Pseudomonadota</taxon>
        <taxon>Alphaproteobacteria</taxon>
        <taxon>Rhodobacterales</taxon>
        <taxon>Roseobacteraceae</taxon>
        <taxon>Celeribacter</taxon>
    </lineage>
</organism>
<gene>
    <name evidence="2" type="ORF">Q4494_00330</name>
</gene>
<dbReference type="InterPro" id="IPR029052">
    <property type="entry name" value="Metallo-depent_PP-like"/>
</dbReference>
<dbReference type="Proteomes" id="UP001169823">
    <property type="component" value="Unassembled WGS sequence"/>
</dbReference>
<evidence type="ECO:0000259" key="1">
    <source>
        <dbReference type="Pfam" id="PF00149"/>
    </source>
</evidence>